<dbReference type="Proteomes" id="UP000241208">
    <property type="component" value="Unassembled WGS sequence"/>
</dbReference>
<sequence>MGKHKEMTNQNQHKDDIDQIISKASRVIVPLSPISVFAARNPWSNLEQYEFKDVAQWLANVRDVDIYPTMYMFEQAYQRDEIDKDMIEFKLQKWLNQSVISIDRQFAESYARAMLDLSNIVGVTRHSENKRQVNQHNEKINLDDETNTVPLVSTYITDKNDRRLIDVVDYHVIKWCKLYLDDAQSGWTMPNREKGLFFAWQRLVQHDPALTKQQRSRLKTLPNQAESLIHMVLQKLGIAEAQYQTYLENHLLSLPGWAGMMLWQDEQASNADQMLLSYLAIRLGIEWAIVEPYLPVNSAENPIAYERDEFAEHWMSIGMFTTEQWQQLSKLEKNAYINFALQFEKQGRRQILLTAWEATYEHQLEGTVTTHTHKDNEQERQKPQVQMAFCIDVRSEPFRRQIEAAGAFETIGIAGFFGLPIVKEALGQSHSHPSLPVMNLPQHKIKEYTHEQEPTTFRQHQHILKSITYTFKKMKQNALPSLLLPELSGPWLTLQMFSRSFAPRPIGQLIRKFYDSWLQKPNDTALSLDHRNIHEEGIPVGFTNEEKVDYAQQSLRLMGLTLDFAPLIVLCGHGSQSANNPYASSLDCGACGGAASGFNAKVLAQLCNLAEVRTALNERGIVIPEDTVFAAAEHQTSTDELNWIYLPTMSKSAQNALNQIQTAMSDITYRANAQRLKALPDNHILKQDPIKEVHRLSNDWSEIRPEWGLARNASFIIGPRDLTKNSDLKGRAFLHNYDWEQDSDGSLLANIISGPATVAQWINLQYYASTVAPHYYGSGSKTTQTITAGIGVMQGNASDLLTGLPWQSVMSADNKMYHSPIRLLIVVHAPNDYIKQLLNEHHDFYQKVHNGWVKLASIDEFGNWQHWSVD</sequence>
<reference evidence="7 8" key="1">
    <citation type="journal article" date="2016" name="Front. Microbiol.">
        <title>Comprehensive Phylogenetic Analysis of Bovine Non-aureus Staphylococci Species Based on Whole-Genome Sequencing.</title>
        <authorList>
            <person name="Naushad S."/>
            <person name="Barkema H.W."/>
            <person name="Luby C."/>
            <person name="Condas L.A."/>
            <person name="Nobrega D.B."/>
            <person name="Carson D.A."/>
            <person name="De Buck J."/>
        </authorList>
    </citation>
    <scope>NUCLEOTIDE SEQUENCE [LARGE SCALE GENOMIC DNA]</scope>
    <source>
        <strain evidence="7 8">SNUC 3829</strain>
    </source>
</reference>
<evidence type="ECO:0000256" key="3">
    <source>
        <dbReference type="ARBA" id="ARBA00022723"/>
    </source>
</evidence>
<dbReference type="InterPro" id="IPR018752">
    <property type="entry name" value="DabA"/>
</dbReference>
<comment type="similarity">
    <text evidence="6">Belongs to the inorganic carbon transporter (TC 9.A.2) DabA family.</text>
</comment>
<proteinExistence type="inferred from homology"/>
<keyword evidence="1 6" id="KW-0813">Transport</keyword>
<dbReference type="PANTHER" id="PTHR38344:SF1">
    <property type="entry name" value="INORGANIC CARBON TRANSPORTER SUBUNIT DABA-RELATED"/>
    <property type="match status" value="1"/>
</dbReference>
<keyword evidence="5 6" id="KW-0472">Membrane</keyword>
<comment type="cofactor">
    <cofactor evidence="6">
        <name>Zn(2+)</name>
        <dbReference type="ChEBI" id="CHEBI:29105"/>
    </cofactor>
</comment>
<feature type="binding site" evidence="6">
    <location>
        <position position="588"/>
    </location>
    <ligand>
        <name>Zn(2+)</name>
        <dbReference type="ChEBI" id="CHEBI:29105"/>
    </ligand>
</feature>
<feature type="binding site" evidence="6">
    <location>
        <position position="573"/>
    </location>
    <ligand>
        <name>Zn(2+)</name>
        <dbReference type="ChEBI" id="CHEBI:29105"/>
    </ligand>
</feature>
<dbReference type="Pfam" id="PF10070">
    <property type="entry name" value="DabA"/>
    <property type="match status" value="1"/>
</dbReference>
<dbReference type="EMBL" id="PYZR01000010">
    <property type="protein sequence ID" value="PTF67314.1"/>
    <property type="molecule type" value="Genomic_DNA"/>
</dbReference>
<feature type="binding site" evidence="6">
    <location>
        <position position="392"/>
    </location>
    <ligand>
        <name>Zn(2+)</name>
        <dbReference type="ChEBI" id="CHEBI:29105"/>
    </ligand>
</feature>
<organism evidence="7 8">
    <name type="scientific">Staphylococcus cohnii</name>
    <dbReference type="NCBI Taxonomy" id="29382"/>
    <lineage>
        <taxon>Bacteria</taxon>
        <taxon>Bacillati</taxon>
        <taxon>Bacillota</taxon>
        <taxon>Bacilli</taxon>
        <taxon>Bacillales</taxon>
        <taxon>Staphylococcaceae</taxon>
        <taxon>Staphylococcus</taxon>
        <taxon>Staphylococcus cohnii species complex</taxon>
    </lineage>
</organism>
<evidence type="ECO:0000313" key="7">
    <source>
        <dbReference type="EMBL" id="PTF67314.1"/>
    </source>
</evidence>
<evidence type="ECO:0000313" key="8">
    <source>
        <dbReference type="Proteomes" id="UP000241208"/>
    </source>
</evidence>
<evidence type="ECO:0000256" key="6">
    <source>
        <dbReference type="HAMAP-Rule" id="MF_01871"/>
    </source>
</evidence>
<dbReference type="GO" id="GO:0005886">
    <property type="term" value="C:plasma membrane"/>
    <property type="evidence" value="ECO:0007669"/>
    <property type="project" value="UniProtKB-SubCell"/>
</dbReference>
<gene>
    <name evidence="6" type="primary">dabA</name>
    <name evidence="7" type="ORF">BUY34_01775</name>
</gene>
<comment type="subunit">
    <text evidence="6">Forms a complex with DabB.</text>
</comment>
<evidence type="ECO:0000256" key="4">
    <source>
        <dbReference type="ARBA" id="ARBA00022833"/>
    </source>
</evidence>
<evidence type="ECO:0000256" key="1">
    <source>
        <dbReference type="ARBA" id="ARBA00022448"/>
    </source>
</evidence>
<dbReference type="STRING" id="29382.BZ166_04035"/>
<dbReference type="GO" id="GO:0008270">
    <property type="term" value="F:zinc ion binding"/>
    <property type="evidence" value="ECO:0007669"/>
    <property type="project" value="UniProtKB-UniRule"/>
</dbReference>
<accession>A0A2T4LV92</accession>
<comment type="subcellular location">
    <subcellularLocation>
        <location evidence="6">Cell membrane</location>
        <topology evidence="6">Peripheral membrane protein</topology>
    </subcellularLocation>
</comment>
<protein>
    <recommendedName>
        <fullName evidence="6">Probable inorganic carbon transporter subunit DabA</fullName>
    </recommendedName>
</protein>
<dbReference type="PANTHER" id="PTHR38344">
    <property type="entry name" value="UPF0753 PROTEIN AQ_863"/>
    <property type="match status" value="1"/>
</dbReference>
<evidence type="ECO:0000256" key="5">
    <source>
        <dbReference type="ARBA" id="ARBA00023136"/>
    </source>
</evidence>
<feature type="binding site" evidence="6">
    <location>
        <position position="390"/>
    </location>
    <ligand>
        <name>Zn(2+)</name>
        <dbReference type="ChEBI" id="CHEBI:29105"/>
    </ligand>
</feature>
<dbReference type="AlphaFoldDB" id="A0A2T4LV92"/>
<dbReference type="HAMAP" id="MF_01871">
    <property type="entry name" value="DabA"/>
    <property type="match status" value="1"/>
</dbReference>
<keyword evidence="3 6" id="KW-0479">Metal-binding</keyword>
<dbReference type="RefSeq" id="WP_107384207.1">
    <property type="nucleotide sequence ID" value="NZ_JABXXF010000003.1"/>
</dbReference>
<evidence type="ECO:0000256" key="2">
    <source>
        <dbReference type="ARBA" id="ARBA00022475"/>
    </source>
</evidence>
<keyword evidence="4 6" id="KW-0862">Zinc</keyword>
<name>A0A2T4LV92_9STAP</name>
<comment type="caution">
    <text evidence="7">The sequence shown here is derived from an EMBL/GenBank/DDBJ whole genome shotgun (WGS) entry which is preliminary data.</text>
</comment>
<keyword evidence="2 6" id="KW-1003">Cell membrane</keyword>
<comment type="function">
    <text evidence="6">Part of an energy-coupled inorganic carbon pump.</text>
</comment>